<proteinExistence type="predicted"/>
<feature type="compositionally biased region" description="Basic and acidic residues" evidence="1">
    <location>
        <begin position="95"/>
        <end position="114"/>
    </location>
</feature>
<dbReference type="Proteomes" id="UP000688947">
    <property type="component" value="Unassembled WGS sequence"/>
</dbReference>
<feature type="compositionally biased region" description="Low complexity" evidence="1">
    <location>
        <begin position="1"/>
        <end position="11"/>
    </location>
</feature>
<feature type="non-terminal residue" evidence="2">
    <location>
        <position position="1"/>
    </location>
</feature>
<sequence>MAQRRSTSTSTEKSEWRVNGLGMATGSPIRRMRRAVGNGKESVEQSVDLDNRNLTNDAGNEAPVTLEALQAAVEAETLLKDSPKVKVFLQKARNEKSGGDERISRARTTRRDEGYETCGTEGWKTRTAIALVKVVRQERHVAESVEVVSKDATAATDETSTVPLRVWRTRRRYDRLVRKTRAREKRRALEWLSAHNYPETTYVRFEVMWRKATKDG</sequence>
<protein>
    <submittedName>
        <fullName evidence="2">Uncharacterized protein</fullName>
    </submittedName>
</protein>
<comment type="caution">
    <text evidence="2">The sequence shown here is derived from an EMBL/GenBank/DDBJ whole genome shotgun (WGS) entry which is preliminary data.</text>
</comment>
<evidence type="ECO:0000313" key="3">
    <source>
        <dbReference type="Proteomes" id="UP000688947"/>
    </source>
</evidence>
<dbReference type="EMBL" id="JAENGZ010000091">
    <property type="protein sequence ID" value="KAG6969665.1"/>
    <property type="molecule type" value="Genomic_DNA"/>
</dbReference>
<feature type="region of interest" description="Disordered" evidence="1">
    <location>
        <begin position="1"/>
        <end position="30"/>
    </location>
</feature>
<organism evidence="2 3">
    <name type="scientific">Phytophthora cactorum</name>
    <dbReference type="NCBI Taxonomy" id="29920"/>
    <lineage>
        <taxon>Eukaryota</taxon>
        <taxon>Sar</taxon>
        <taxon>Stramenopiles</taxon>
        <taxon>Oomycota</taxon>
        <taxon>Peronosporomycetes</taxon>
        <taxon>Peronosporales</taxon>
        <taxon>Peronosporaceae</taxon>
        <taxon>Phytophthora</taxon>
    </lineage>
</organism>
<feature type="region of interest" description="Disordered" evidence="1">
    <location>
        <begin position="95"/>
        <end position="117"/>
    </location>
</feature>
<evidence type="ECO:0000256" key="1">
    <source>
        <dbReference type="SAM" id="MobiDB-lite"/>
    </source>
</evidence>
<dbReference type="AlphaFoldDB" id="A0A8T1USN0"/>
<dbReference type="VEuPathDB" id="FungiDB:PC110_g8753"/>
<name>A0A8T1USN0_9STRA</name>
<accession>A0A8T1USN0</accession>
<dbReference type="OrthoDB" id="146907at2759"/>
<evidence type="ECO:0000313" key="2">
    <source>
        <dbReference type="EMBL" id="KAG6969665.1"/>
    </source>
</evidence>
<reference evidence="2" key="1">
    <citation type="submission" date="2021-01" db="EMBL/GenBank/DDBJ databases">
        <title>Phytophthora aleatoria, a newly-described species from Pinus radiata is distinct from Phytophthora cactorum isolates based on comparative genomics.</title>
        <authorList>
            <person name="Mcdougal R."/>
            <person name="Panda P."/>
            <person name="Williams N."/>
            <person name="Studholme D.J."/>
        </authorList>
    </citation>
    <scope>NUCLEOTIDE SEQUENCE</scope>
    <source>
        <strain evidence="2">NZFS 3830</strain>
    </source>
</reference>
<gene>
    <name evidence="2" type="ORF">JG687_00003071</name>
</gene>